<evidence type="ECO:0000313" key="7">
    <source>
        <dbReference type="EMBL" id="KUJ73657.1"/>
    </source>
</evidence>
<evidence type="ECO:0000256" key="3">
    <source>
        <dbReference type="ARBA" id="ARBA00022691"/>
    </source>
</evidence>
<dbReference type="InterPro" id="IPR023267">
    <property type="entry name" value="RCMT"/>
</dbReference>
<comment type="caution">
    <text evidence="5">Lacks conserved residue(s) required for the propagation of feature annotation.</text>
</comment>
<dbReference type="GO" id="GO:0008173">
    <property type="term" value="F:RNA methyltransferase activity"/>
    <property type="evidence" value="ECO:0007669"/>
    <property type="project" value="InterPro"/>
</dbReference>
<dbReference type="InterPro" id="IPR006027">
    <property type="entry name" value="NusB_RsmB_TIM44"/>
</dbReference>
<evidence type="ECO:0000256" key="1">
    <source>
        <dbReference type="ARBA" id="ARBA00022603"/>
    </source>
</evidence>
<dbReference type="SUPFAM" id="SSF48013">
    <property type="entry name" value="NusB-like"/>
    <property type="match status" value="1"/>
</dbReference>
<keyword evidence="8" id="KW-1185">Reference proteome</keyword>
<dbReference type="AlphaFoldDB" id="A0A0X3TCZ7"/>
<evidence type="ECO:0000256" key="4">
    <source>
        <dbReference type="ARBA" id="ARBA00022884"/>
    </source>
</evidence>
<name>A0A0X3TCZ7_9RHOB</name>
<feature type="binding site" evidence="5">
    <location>
        <position position="257"/>
    </location>
    <ligand>
        <name>S-adenosyl-L-methionine</name>
        <dbReference type="ChEBI" id="CHEBI:59789"/>
    </ligand>
</feature>
<keyword evidence="3 5" id="KW-0949">S-adenosyl-L-methionine</keyword>
<dbReference type="CDD" id="cd02440">
    <property type="entry name" value="AdoMet_MTases"/>
    <property type="match status" value="1"/>
</dbReference>
<dbReference type="Proteomes" id="UP000053791">
    <property type="component" value="Unassembled WGS sequence"/>
</dbReference>
<comment type="caution">
    <text evidence="7">The sequence shown here is derived from an EMBL/GenBank/DDBJ whole genome shotgun (WGS) entry which is preliminary data.</text>
</comment>
<dbReference type="Gene3D" id="1.10.940.10">
    <property type="entry name" value="NusB-like"/>
    <property type="match status" value="1"/>
</dbReference>
<evidence type="ECO:0000313" key="8">
    <source>
        <dbReference type="Proteomes" id="UP000053791"/>
    </source>
</evidence>
<evidence type="ECO:0000256" key="5">
    <source>
        <dbReference type="PROSITE-ProRule" id="PRU01023"/>
    </source>
</evidence>
<sequence>MADSATTARRSAIYLLDQVLGEGKLLLECLAAGALDRLDPEDRARAQRLAIETLRGLERADRLLENHLRKTPDLTVRNALRLGTVELCHGAAAHGVVNSMVEIVGRSRKHGRLKGLVNAVLRKVADEGPEAWPRMRVPRLPEWLRGPLIEAWGKEAVEGMERAHFAGAPLDLTLKPGVTGPDGEVLPTGSIRLHEAGQVSALPGFAAGDWWVQDAAAALPAKVLAPKPGERVLDLCAAPGGKTMQLAAAGTRVTALDISEARMARLRENLKRTGLSAELIVGDALEHEGQYDAILLDAPCSATGTIRRHPDLPHAKDGSEFGGLIELQSLMLAHAWGLLKPGGRLVFCTCSLLPDEGEVQVEGALDFFADMSVDRAALDLPGVEPGWITEEGGLRLRPDYWPERGGMDGFYIACLRKAG</sequence>
<reference evidence="7 8" key="1">
    <citation type="submission" date="2015-12" db="EMBL/GenBank/DDBJ databases">
        <authorList>
            <person name="Shamseldin A."/>
            <person name="Moawad H."/>
            <person name="Abd El-Rahim W.M."/>
            <person name="Sadowsky M.J."/>
        </authorList>
    </citation>
    <scope>NUCLEOTIDE SEQUENCE [LARGE SCALE GENOMIC DNA]</scope>
    <source>
        <strain evidence="7 8">ZGT118</strain>
    </source>
</reference>
<dbReference type="GO" id="GO:0003723">
    <property type="term" value="F:RNA binding"/>
    <property type="evidence" value="ECO:0007669"/>
    <property type="project" value="UniProtKB-UniRule"/>
</dbReference>
<keyword evidence="1 5" id="KW-0489">Methyltransferase</keyword>
<dbReference type="EMBL" id="LQBQ01000037">
    <property type="protein sequence ID" value="KUJ73657.1"/>
    <property type="molecule type" value="Genomic_DNA"/>
</dbReference>
<comment type="similarity">
    <text evidence="5">Belongs to the class I-like SAM-binding methyltransferase superfamily. RsmB/NOP family.</text>
</comment>
<dbReference type="PANTHER" id="PTHR22807">
    <property type="entry name" value="NOP2 YEAST -RELATED NOL1/NOP2/FMU SUN DOMAIN-CONTAINING"/>
    <property type="match status" value="1"/>
</dbReference>
<dbReference type="GO" id="GO:0006355">
    <property type="term" value="P:regulation of DNA-templated transcription"/>
    <property type="evidence" value="ECO:0007669"/>
    <property type="project" value="InterPro"/>
</dbReference>
<keyword evidence="2 5" id="KW-0808">Transferase</keyword>
<accession>A0A0X3TCZ7</accession>
<dbReference type="GO" id="GO:0001510">
    <property type="term" value="P:RNA methylation"/>
    <property type="evidence" value="ECO:0007669"/>
    <property type="project" value="InterPro"/>
</dbReference>
<dbReference type="InterPro" id="IPR049560">
    <property type="entry name" value="MeTrfase_RsmB-F_NOP2_cat"/>
</dbReference>
<feature type="binding site" evidence="5">
    <location>
        <begin position="236"/>
        <end position="242"/>
    </location>
    <ligand>
        <name>S-adenosyl-L-methionine</name>
        <dbReference type="ChEBI" id="CHEBI:59789"/>
    </ligand>
</feature>
<dbReference type="PANTHER" id="PTHR22807:SF61">
    <property type="entry name" value="NOL1_NOP2_SUN FAMILY PROTEIN _ ANTITERMINATION NUSB DOMAIN-CONTAINING PROTEIN"/>
    <property type="match status" value="1"/>
</dbReference>
<dbReference type="STRING" id="1685379.AVO45_13745"/>
<organism evidence="7 8">
    <name type="scientific">Ruegeria marisrubri</name>
    <dbReference type="NCBI Taxonomy" id="1685379"/>
    <lineage>
        <taxon>Bacteria</taxon>
        <taxon>Pseudomonadati</taxon>
        <taxon>Pseudomonadota</taxon>
        <taxon>Alphaproteobacteria</taxon>
        <taxon>Rhodobacterales</taxon>
        <taxon>Roseobacteraceae</taxon>
        <taxon>Ruegeria</taxon>
    </lineage>
</organism>
<dbReference type="RefSeq" id="WP_068349374.1">
    <property type="nucleotide sequence ID" value="NZ_LQBQ01000037.1"/>
</dbReference>
<dbReference type="Pfam" id="PF01029">
    <property type="entry name" value="NusB"/>
    <property type="match status" value="1"/>
</dbReference>
<feature type="binding site" evidence="5">
    <location>
        <position position="297"/>
    </location>
    <ligand>
        <name>S-adenosyl-L-methionine</name>
        <dbReference type="ChEBI" id="CHEBI:59789"/>
    </ligand>
</feature>
<evidence type="ECO:0000259" key="6">
    <source>
        <dbReference type="PROSITE" id="PS51686"/>
    </source>
</evidence>
<gene>
    <name evidence="7" type="ORF">AVO45_13745</name>
</gene>
<dbReference type="InterPro" id="IPR001678">
    <property type="entry name" value="MeTrfase_RsmB-F_NOP2_dom"/>
</dbReference>
<feature type="active site" description="Nucleophile" evidence="5">
    <location>
        <position position="350"/>
    </location>
</feature>
<evidence type="ECO:0000256" key="2">
    <source>
        <dbReference type="ARBA" id="ARBA00022679"/>
    </source>
</evidence>
<dbReference type="Pfam" id="PF01189">
    <property type="entry name" value="Methyltr_RsmB-F"/>
    <property type="match status" value="1"/>
</dbReference>
<dbReference type="PRINTS" id="PR02008">
    <property type="entry name" value="RCMTFAMILY"/>
</dbReference>
<dbReference type="SUPFAM" id="SSF53335">
    <property type="entry name" value="S-adenosyl-L-methionine-dependent methyltransferases"/>
    <property type="match status" value="1"/>
</dbReference>
<dbReference type="InterPro" id="IPR035926">
    <property type="entry name" value="NusB-like_sf"/>
</dbReference>
<keyword evidence="4 5" id="KW-0694">RNA-binding</keyword>
<protein>
    <submittedName>
        <fullName evidence="7">16S rRNA methyltransferase</fullName>
    </submittedName>
</protein>
<feature type="domain" description="SAM-dependent MTase RsmB/NOP-type" evidence="6">
    <location>
        <begin position="132"/>
        <end position="418"/>
    </location>
</feature>
<proteinExistence type="inferred from homology"/>
<dbReference type="Gene3D" id="3.40.50.150">
    <property type="entry name" value="Vaccinia Virus protein VP39"/>
    <property type="match status" value="1"/>
</dbReference>
<dbReference type="InterPro" id="IPR029063">
    <property type="entry name" value="SAM-dependent_MTases_sf"/>
</dbReference>
<dbReference type="OrthoDB" id="9810297at2"/>
<dbReference type="PROSITE" id="PS51686">
    <property type="entry name" value="SAM_MT_RSMB_NOP"/>
    <property type="match status" value="1"/>
</dbReference>